<dbReference type="Proteomes" id="UP000291838">
    <property type="component" value="Unassembled WGS sequence"/>
</dbReference>
<name>A0A4Q2RNP6_9ACTN</name>
<keyword evidence="9" id="KW-1185">Reference proteome</keyword>
<sequence length="178" mass="18643">MLLTRPVASGATGCAGPYASPVTTSRAARWRAIFRQLVVFACVGGAFNVFYGLLYVVLRTELSAQPANAIALVVSTIAGTWGHRRITFGVRGPERTVTHQALGLALLGFSLAVTAGSLWLLEATVDAPSRTQEVAVLVAANLGTGLVRFAVFRVAMRRPRDRGSDGASEATAGIGLTT</sequence>
<proteinExistence type="inferred from homology"/>
<evidence type="ECO:0000313" key="8">
    <source>
        <dbReference type="EMBL" id="RYB90208.1"/>
    </source>
</evidence>
<evidence type="ECO:0000256" key="4">
    <source>
        <dbReference type="ARBA" id="ARBA00022989"/>
    </source>
</evidence>
<evidence type="ECO:0000259" key="7">
    <source>
        <dbReference type="Pfam" id="PF04138"/>
    </source>
</evidence>
<dbReference type="GO" id="GO:0000271">
    <property type="term" value="P:polysaccharide biosynthetic process"/>
    <property type="evidence" value="ECO:0007669"/>
    <property type="project" value="InterPro"/>
</dbReference>
<reference evidence="8 9" key="1">
    <citation type="submission" date="2019-01" db="EMBL/GenBank/DDBJ databases">
        <title>Novel species of Nocardioides.</title>
        <authorList>
            <person name="Liu Q."/>
            <person name="Xin Y.-H."/>
        </authorList>
    </citation>
    <scope>NUCLEOTIDE SEQUENCE [LARGE SCALE GENOMIC DNA]</scope>
    <source>
        <strain evidence="8 9">HLT3-15</strain>
    </source>
</reference>
<feature type="transmembrane region" description="Helical" evidence="6">
    <location>
        <begin position="37"/>
        <end position="58"/>
    </location>
</feature>
<gene>
    <name evidence="8" type="ORF">EUA06_12530</name>
</gene>
<organism evidence="8 9">
    <name type="scientific">Nocardioides glacieisoli</name>
    <dbReference type="NCBI Taxonomy" id="1168730"/>
    <lineage>
        <taxon>Bacteria</taxon>
        <taxon>Bacillati</taxon>
        <taxon>Actinomycetota</taxon>
        <taxon>Actinomycetes</taxon>
        <taxon>Propionibacteriales</taxon>
        <taxon>Nocardioidaceae</taxon>
        <taxon>Nocardioides</taxon>
    </lineage>
</organism>
<dbReference type="PANTHER" id="PTHR38459">
    <property type="entry name" value="PROPHAGE BACTOPRENOL-LINKED GLUCOSE TRANSLOCASE HOMOLOG"/>
    <property type="match status" value="1"/>
</dbReference>
<dbReference type="InterPro" id="IPR007267">
    <property type="entry name" value="GtrA_DPMS_TM"/>
</dbReference>
<feature type="domain" description="GtrA/DPMS transmembrane" evidence="7">
    <location>
        <begin position="40"/>
        <end position="153"/>
    </location>
</feature>
<dbReference type="InterPro" id="IPR051401">
    <property type="entry name" value="GtrA_CellWall_Glycosyl"/>
</dbReference>
<dbReference type="PANTHER" id="PTHR38459:SF1">
    <property type="entry name" value="PROPHAGE BACTOPRENOL-LINKED GLUCOSE TRANSLOCASE HOMOLOG"/>
    <property type="match status" value="1"/>
</dbReference>
<evidence type="ECO:0000256" key="5">
    <source>
        <dbReference type="ARBA" id="ARBA00023136"/>
    </source>
</evidence>
<evidence type="ECO:0000256" key="6">
    <source>
        <dbReference type="SAM" id="Phobius"/>
    </source>
</evidence>
<comment type="caution">
    <text evidence="8">The sequence shown here is derived from an EMBL/GenBank/DDBJ whole genome shotgun (WGS) entry which is preliminary data.</text>
</comment>
<keyword evidence="3 6" id="KW-0812">Transmembrane</keyword>
<evidence type="ECO:0000256" key="1">
    <source>
        <dbReference type="ARBA" id="ARBA00004141"/>
    </source>
</evidence>
<dbReference type="Pfam" id="PF04138">
    <property type="entry name" value="GtrA_DPMS_TM"/>
    <property type="match status" value="1"/>
</dbReference>
<evidence type="ECO:0000256" key="2">
    <source>
        <dbReference type="ARBA" id="ARBA00009399"/>
    </source>
</evidence>
<dbReference type="EMBL" id="SDWS01000005">
    <property type="protein sequence ID" value="RYB90208.1"/>
    <property type="molecule type" value="Genomic_DNA"/>
</dbReference>
<dbReference type="OrthoDB" id="2369748at2"/>
<feature type="transmembrane region" description="Helical" evidence="6">
    <location>
        <begin position="101"/>
        <end position="121"/>
    </location>
</feature>
<protein>
    <recommendedName>
        <fullName evidence="7">GtrA/DPMS transmembrane domain-containing protein</fullName>
    </recommendedName>
</protein>
<dbReference type="AlphaFoldDB" id="A0A4Q2RNP6"/>
<keyword evidence="5 6" id="KW-0472">Membrane</keyword>
<comment type="similarity">
    <text evidence="2">Belongs to the GtrA family.</text>
</comment>
<dbReference type="GO" id="GO:0005886">
    <property type="term" value="C:plasma membrane"/>
    <property type="evidence" value="ECO:0007669"/>
    <property type="project" value="TreeGrafter"/>
</dbReference>
<accession>A0A4Q2RNP6</accession>
<evidence type="ECO:0000313" key="9">
    <source>
        <dbReference type="Proteomes" id="UP000291838"/>
    </source>
</evidence>
<evidence type="ECO:0000256" key="3">
    <source>
        <dbReference type="ARBA" id="ARBA00022692"/>
    </source>
</evidence>
<feature type="transmembrane region" description="Helical" evidence="6">
    <location>
        <begin position="64"/>
        <end position="81"/>
    </location>
</feature>
<comment type="subcellular location">
    <subcellularLocation>
        <location evidence="1">Membrane</location>
        <topology evidence="1">Multi-pass membrane protein</topology>
    </subcellularLocation>
</comment>
<feature type="transmembrane region" description="Helical" evidence="6">
    <location>
        <begin position="133"/>
        <end position="152"/>
    </location>
</feature>
<keyword evidence="4 6" id="KW-1133">Transmembrane helix</keyword>